<geneLocation type="plasmid" evidence="1 2">
    <name>unnamed1</name>
</geneLocation>
<evidence type="ECO:0000313" key="1">
    <source>
        <dbReference type="EMBL" id="WFS25020.1"/>
    </source>
</evidence>
<organism evidence="1 2">
    <name type="scientific">Rhizobium rhododendri</name>
    <dbReference type="NCBI Taxonomy" id="2506430"/>
    <lineage>
        <taxon>Bacteria</taxon>
        <taxon>Pseudomonadati</taxon>
        <taxon>Pseudomonadota</taxon>
        <taxon>Alphaproteobacteria</taxon>
        <taxon>Hyphomicrobiales</taxon>
        <taxon>Rhizobiaceae</taxon>
        <taxon>Rhizobium/Agrobacterium group</taxon>
        <taxon>Rhizobium</taxon>
    </lineage>
</organism>
<dbReference type="EMBL" id="CP117268">
    <property type="protein sequence ID" value="WFS25020.1"/>
    <property type="molecule type" value="Genomic_DNA"/>
</dbReference>
<name>A0ABY8INL4_9HYPH</name>
<sequence length="103" mass="11290">MFRIVGAERARALNGELLTVNSRIVPDNMALMDVVNPLVRVQLLQHLRRAVAGGGQSYHSHVAYSSSNHRGDGKLANVDRDIDPLLDKVDVTAEDPKFDGDGR</sequence>
<keyword evidence="2" id="KW-1185">Reference proteome</keyword>
<reference evidence="1 2" key="2">
    <citation type="journal article" date="2023" name="MicrobiologyOpen">
        <title>Genomics of the tumorigenes clade of the family Rhizobiaceae and description of Rhizobium rhododendri sp. nov.</title>
        <authorList>
            <person name="Kuzmanovic N."/>
            <person name="diCenzo G.C."/>
            <person name="Bunk B."/>
            <person name="Sproeer C."/>
            <person name="Fruehling A."/>
            <person name="Neumann-Schaal M."/>
            <person name="Overmann J."/>
            <person name="Smalla K."/>
        </authorList>
    </citation>
    <scope>NUCLEOTIDE SEQUENCE [LARGE SCALE GENOMIC DNA]</scope>
    <source>
        <strain evidence="2">rho-6.2</strain>
        <plasmid evidence="1 2">unnamed1</plasmid>
    </source>
</reference>
<evidence type="ECO:0000313" key="2">
    <source>
        <dbReference type="Proteomes" id="UP000318939"/>
    </source>
</evidence>
<reference evidence="1 2" key="1">
    <citation type="journal article" date="2019" name="Phytopathology">
        <title>A Novel Group of Rhizobium tumorigenes-Like Agrobacteria Associated with Crown Gall Disease of Rhododendron and Blueberry.</title>
        <authorList>
            <person name="Kuzmanovic N."/>
            <person name="Behrens P."/>
            <person name="Idczak E."/>
            <person name="Wagner S."/>
            <person name="Gotz M."/>
            <person name="Sproer C."/>
            <person name="Bunk B."/>
            <person name="Overmann J."/>
            <person name="Smalla K."/>
        </authorList>
    </citation>
    <scope>NUCLEOTIDE SEQUENCE [LARGE SCALE GENOMIC DNA]</scope>
    <source>
        <strain evidence="2">rho-6.2</strain>
    </source>
</reference>
<dbReference type="Proteomes" id="UP000318939">
    <property type="component" value="Plasmid unnamed1"/>
</dbReference>
<protein>
    <submittedName>
        <fullName evidence="1">Uncharacterized protein</fullName>
    </submittedName>
</protein>
<proteinExistence type="predicted"/>
<accession>A0ABY8INL4</accession>
<gene>
    <name evidence="1" type="ORF">PR018_22285</name>
</gene>
<keyword evidence="1" id="KW-0614">Plasmid</keyword>